<gene>
    <name evidence="2" type="ORF">H9630_14655</name>
</gene>
<dbReference type="Gene3D" id="3.90.1580.10">
    <property type="entry name" value="paralog of FGE (formylglycine-generating enzyme)"/>
    <property type="match status" value="1"/>
</dbReference>
<dbReference type="InterPro" id="IPR016187">
    <property type="entry name" value="CTDL_fold"/>
</dbReference>
<keyword evidence="3" id="KW-1185">Reference proteome</keyword>
<dbReference type="EMBL" id="JACSPU010000005">
    <property type="protein sequence ID" value="MBD8016068.1"/>
    <property type="molecule type" value="Genomic_DNA"/>
</dbReference>
<dbReference type="Pfam" id="PF03781">
    <property type="entry name" value="FGE-sulfatase"/>
    <property type="match status" value="1"/>
</dbReference>
<accession>A0ABR8WGE4</accession>
<dbReference type="PANTHER" id="PTHR23150">
    <property type="entry name" value="SULFATASE MODIFYING FACTOR 1, 2"/>
    <property type="match status" value="1"/>
</dbReference>
<comment type="caution">
    <text evidence="2">The sequence shown here is derived from an EMBL/GenBank/DDBJ whole genome shotgun (WGS) entry which is preliminary data.</text>
</comment>
<evidence type="ECO:0000259" key="1">
    <source>
        <dbReference type="Pfam" id="PF03781"/>
    </source>
</evidence>
<evidence type="ECO:0000313" key="3">
    <source>
        <dbReference type="Proteomes" id="UP000658980"/>
    </source>
</evidence>
<dbReference type="RefSeq" id="WP_191716235.1">
    <property type="nucleotide sequence ID" value="NZ_JACSPU010000005.1"/>
</dbReference>
<evidence type="ECO:0000313" key="2">
    <source>
        <dbReference type="EMBL" id="MBD8016068.1"/>
    </source>
</evidence>
<dbReference type="PANTHER" id="PTHR23150:SF19">
    <property type="entry name" value="FORMYLGLYCINE-GENERATING ENZYME"/>
    <property type="match status" value="1"/>
</dbReference>
<dbReference type="SUPFAM" id="SSF56436">
    <property type="entry name" value="C-type lectin-like"/>
    <property type="match status" value="1"/>
</dbReference>
<proteinExistence type="predicted"/>
<feature type="domain" description="Sulfatase-modifying factor enzyme-like" evidence="1">
    <location>
        <begin position="41"/>
        <end position="320"/>
    </location>
</feature>
<dbReference type="InterPro" id="IPR005532">
    <property type="entry name" value="SUMF_dom"/>
</dbReference>
<sequence length="323" mass="36443">MQAEQAKSCCAAKRMAVEKNSNQKTEDIEVPSMTGKTVSKEDMAFIPGGQFLMGTEDTDGFPADGEGPIHKVSLKPFYMDKYAVSNQDFKEFVEDTAYVTEAERYGWSFVFHLFLPEAILKKTSQKVQQTPWWIVVEGANWRSPEGPGTGIENRLDHPVIQISWNDAKAYCKWANKRLPTEAEWEFAARGGMEQKKYVWGDELTPEGKHRCNIWQGDFPKSNTAEDGYSGTAPVSSYEPNGYGLFNMSGNVWEWCSDWFVKNVNKRGGRYNPTGPDKGLEKVMRGGSYLCHEFYCNRYRVAARTSNTPDSSTGNIGFRCVTEA</sequence>
<protein>
    <submittedName>
        <fullName evidence="2">Formylglycine-generating enzyme family protein</fullName>
    </submittedName>
</protein>
<dbReference type="Proteomes" id="UP000658980">
    <property type="component" value="Unassembled WGS sequence"/>
</dbReference>
<name>A0ABR8WGE4_9BACL</name>
<dbReference type="InterPro" id="IPR051043">
    <property type="entry name" value="Sulfatase_Mod_Factor_Kinase"/>
</dbReference>
<reference evidence="2 3" key="1">
    <citation type="submission" date="2020-08" db="EMBL/GenBank/DDBJ databases">
        <title>A Genomic Blueprint of the Chicken Gut Microbiome.</title>
        <authorList>
            <person name="Gilroy R."/>
            <person name="Ravi A."/>
            <person name="Getino M."/>
            <person name="Pursley I."/>
            <person name="Horton D.L."/>
            <person name="Alikhan N.-F."/>
            <person name="Baker D."/>
            <person name="Gharbi K."/>
            <person name="Hall N."/>
            <person name="Watson M."/>
            <person name="Adriaenssens E.M."/>
            <person name="Foster-Nyarko E."/>
            <person name="Jarju S."/>
            <person name="Secka A."/>
            <person name="Antonio M."/>
            <person name="Oren A."/>
            <person name="Chaudhuri R."/>
            <person name="La Ragione R.M."/>
            <person name="Hildebrand F."/>
            <person name="Pallen M.J."/>
        </authorList>
    </citation>
    <scope>NUCLEOTIDE SEQUENCE [LARGE SCALE GENOMIC DNA]</scope>
    <source>
        <strain evidence="2 3">Sa1BUA13</strain>
    </source>
</reference>
<organism evidence="2 3">
    <name type="scientific">Planococcus wigleyi</name>
    <dbReference type="NCBI Taxonomy" id="2762216"/>
    <lineage>
        <taxon>Bacteria</taxon>
        <taxon>Bacillati</taxon>
        <taxon>Bacillota</taxon>
        <taxon>Bacilli</taxon>
        <taxon>Bacillales</taxon>
        <taxon>Caryophanaceae</taxon>
        <taxon>Planococcus</taxon>
    </lineage>
</organism>
<dbReference type="InterPro" id="IPR042095">
    <property type="entry name" value="SUMF_sf"/>
</dbReference>